<reference evidence="2" key="2">
    <citation type="submission" date="2023-06" db="EMBL/GenBank/DDBJ databases">
        <authorList>
            <consortium name="Lawrence Berkeley National Laboratory"/>
            <person name="Haridas S."/>
            <person name="Hensen N."/>
            <person name="Bonometti L."/>
            <person name="Westerberg I."/>
            <person name="Brannstrom I.O."/>
            <person name="Guillou S."/>
            <person name="Cros-Aarteil S."/>
            <person name="Calhoun S."/>
            <person name="Kuo A."/>
            <person name="Mondo S."/>
            <person name="Pangilinan J."/>
            <person name="Riley R."/>
            <person name="Labutti K."/>
            <person name="Andreopoulos B."/>
            <person name="Lipzen A."/>
            <person name="Chen C."/>
            <person name="Yanf M."/>
            <person name="Daum C."/>
            <person name="Ng V."/>
            <person name="Clum A."/>
            <person name="Steindorff A."/>
            <person name="Ohm R."/>
            <person name="Martin F."/>
            <person name="Silar P."/>
            <person name="Natvig D."/>
            <person name="Lalanne C."/>
            <person name="Gautier V."/>
            <person name="Ament-Velasquez S.L."/>
            <person name="Kruys A."/>
            <person name="Hutchinson M.I."/>
            <person name="Powell A.J."/>
            <person name="Barry K."/>
            <person name="Miller A.N."/>
            <person name="Grigoriev I.V."/>
            <person name="Debuchy R."/>
            <person name="Gladieux P."/>
            <person name="Thoren M.H."/>
            <person name="Johannesson H."/>
        </authorList>
    </citation>
    <scope>NUCLEOTIDE SEQUENCE</scope>
    <source>
        <strain evidence="2">CBS 560.94</strain>
    </source>
</reference>
<keyword evidence="3" id="KW-1185">Reference proteome</keyword>
<dbReference type="AlphaFoldDB" id="A0AAE0JI21"/>
<evidence type="ECO:0000313" key="2">
    <source>
        <dbReference type="EMBL" id="KAK3347620.1"/>
    </source>
</evidence>
<feature type="non-terminal residue" evidence="2">
    <location>
        <position position="153"/>
    </location>
</feature>
<reference evidence="2" key="1">
    <citation type="journal article" date="2023" name="Mol. Phylogenet. Evol.">
        <title>Genome-scale phylogeny and comparative genomics of the fungal order Sordariales.</title>
        <authorList>
            <person name="Hensen N."/>
            <person name="Bonometti L."/>
            <person name="Westerberg I."/>
            <person name="Brannstrom I.O."/>
            <person name="Guillou S."/>
            <person name="Cros-Aarteil S."/>
            <person name="Calhoun S."/>
            <person name="Haridas S."/>
            <person name="Kuo A."/>
            <person name="Mondo S."/>
            <person name="Pangilinan J."/>
            <person name="Riley R."/>
            <person name="LaButti K."/>
            <person name="Andreopoulos B."/>
            <person name="Lipzen A."/>
            <person name="Chen C."/>
            <person name="Yan M."/>
            <person name="Daum C."/>
            <person name="Ng V."/>
            <person name="Clum A."/>
            <person name="Steindorff A."/>
            <person name="Ohm R.A."/>
            <person name="Martin F."/>
            <person name="Silar P."/>
            <person name="Natvig D.O."/>
            <person name="Lalanne C."/>
            <person name="Gautier V."/>
            <person name="Ament-Velasquez S.L."/>
            <person name="Kruys A."/>
            <person name="Hutchinson M.I."/>
            <person name="Powell A.J."/>
            <person name="Barry K."/>
            <person name="Miller A.N."/>
            <person name="Grigoriev I.V."/>
            <person name="Debuchy R."/>
            <person name="Gladieux P."/>
            <person name="Hiltunen Thoren M."/>
            <person name="Johannesson H."/>
        </authorList>
    </citation>
    <scope>NUCLEOTIDE SEQUENCE</scope>
    <source>
        <strain evidence="2">CBS 560.94</strain>
    </source>
</reference>
<evidence type="ECO:0000313" key="3">
    <source>
        <dbReference type="Proteomes" id="UP001278500"/>
    </source>
</evidence>
<evidence type="ECO:0000256" key="1">
    <source>
        <dbReference type="SAM" id="Coils"/>
    </source>
</evidence>
<dbReference type="RefSeq" id="XP_062682702.1">
    <property type="nucleotide sequence ID" value="XM_062824532.1"/>
</dbReference>
<protein>
    <submittedName>
        <fullName evidence="2">Uncharacterized protein</fullName>
    </submittedName>
</protein>
<dbReference type="EMBL" id="JAUEPP010000003">
    <property type="protein sequence ID" value="KAK3347620.1"/>
    <property type="molecule type" value="Genomic_DNA"/>
</dbReference>
<gene>
    <name evidence="2" type="ORF">B0H65DRAFT_424827</name>
</gene>
<dbReference type="Proteomes" id="UP001278500">
    <property type="component" value="Unassembled WGS sequence"/>
</dbReference>
<name>A0AAE0JI21_9PEZI</name>
<sequence>LHPSISCSGCVRRKVACDSQDVARSLYKSMKESKRLEAEEDKLMRDLVEIQSRLLRTREQRRHLQKRQKEMFDRGMADLAKEMGDSDPLVPEGGPVNAELGVALPEVGFDEWAQEQGLDLPEILSPEVAGKKCHSMMGRAWKLTRVNIIYNET</sequence>
<feature type="coiled-coil region" evidence="1">
    <location>
        <begin position="33"/>
        <end position="67"/>
    </location>
</feature>
<proteinExistence type="predicted"/>
<keyword evidence="1" id="KW-0175">Coiled coil</keyword>
<dbReference type="GeneID" id="87861686"/>
<accession>A0AAE0JI21</accession>
<comment type="caution">
    <text evidence="2">The sequence shown here is derived from an EMBL/GenBank/DDBJ whole genome shotgun (WGS) entry which is preliminary data.</text>
</comment>
<organism evidence="2 3">
    <name type="scientific">Neurospora tetraspora</name>
    <dbReference type="NCBI Taxonomy" id="94610"/>
    <lineage>
        <taxon>Eukaryota</taxon>
        <taxon>Fungi</taxon>
        <taxon>Dikarya</taxon>
        <taxon>Ascomycota</taxon>
        <taxon>Pezizomycotina</taxon>
        <taxon>Sordariomycetes</taxon>
        <taxon>Sordariomycetidae</taxon>
        <taxon>Sordariales</taxon>
        <taxon>Sordariaceae</taxon>
        <taxon>Neurospora</taxon>
    </lineage>
</organism>